<keyword evidence="1" id="KW-0472">Membrane</keyword>
<name>A0ABC8SWJ1_9AQUA</name>
<dbReference type="Proteomes" id="UP001642360">
    <property type="component" value="Unassembled WGS sequence"/>
</dbReference>
<organism evidence="2 3">
    <name type="scientific">Ilex paraguariensis</name>
    <name type="common">yerba mate</name>
    <dbReference type="NCBI Taxonomy" id="185542"/>
    <lineage>
        <taxon>Eukaryota</taxon>
        <taxon>Viridiplantae</taxon>
        <taxon>Streptophyta</taxon>
        <taxon>Embryophyta</taxon>
        <taxon>Tracheophyta</taxon>
        <taxon>Spermatophyta</taxon>
        <taxon>Magnoliopsida</taxon>
        <taxon>eudicotyledons</taxon>
        <taxon>Gunneridae</taxon>
        <taxon>Pentapetalae</taxon>
        <taxon>asterids</taxon>
        <taxon>campanulids</taxon>
        <taxon>Aquifoliales</taxon>
        <taxon>Aquifoliaceae</taxon>
        <taxon>Ilex</taxon>
    </lineage>
</organism>
<keyword evidence="1" id="KW-0812">Transmembrane</keyword>
<evidence type="ECO:0000313" key="2">
    <source>
        <dbReference type="EMBL" id="CAK9159564.1"/>
    </source>
</evidence>
<proteinExistence type="predicted"/>
<protein>
    <submittedName>
        <fullName evidence="2">Uncharacterized protein</fullName>
    </submittedName>
</protein>
<gene>
    <name evidence="2" type="ORF">ILEXP_LOCUS28262</name>
</gene>
<keyword evidence="1" id="KW-1133">Transmembrane helix</keyword>
<evidence type="ECO:0000313" key="3">
    <source>
        <dbReference type="Proteomes" id="UP001642360"/>
    </source>
</evidence>
<feature type="transmembrane region" description="Helical" evidence="1">
    <location>
        <begin position="102"/>
        <end position="119"/>
    </location>
</feature>
<sequence>MGLDDIMINVDVQVLLGVLGSVPLVSLVVLLRPFGCGHWLELGASMLSVCCYVVVCYGASALMWFRGHAGLGGVIDVVEVHVLLGVLGSFKRLSRFSISLDAVCDVLLGCWFWLGVALFCFDWNGVVLFCYATGLLFLLCVVLCTVYMTVHVNSLPADVNGFSTTLLSCWLLATASLLDFSFISWFLVLSAGPACCLCWTVTAMFIYGARISPANELELLRYCFGE</sequence>
<dbReference type="AlphaFoldDB" id="A0ABC8SWJ1"/>
<feature type="transmembrane region" description="Helical" evidence="1">
    <location>
        <begin position="43"/>
        <end position="65"/>
    </location>
</feature>
<dbReference type="EMBL" id="CAUOFW020003380">
    <property type="protein sequence ID" value="CAK9159564.1"/>
    <property type="molecule type" value="Genomic_DNA"/>
</dbReference>
<feature type="transmembrane region" description="Helical" evidence="1">
    <location>
        <begin position="12"/>
        <end position="31"/>
    </location>
</feature>
<feature type="transmembrane region" description="Helical" evidence="1">
    <location>
        <begin position="159"/>
        <end position="178"/>
    </location>
</feature>
<feature type="transmembrane region" description="Helical" evidence="1">
    <location>
        <begin position="125"/>
        <end position="147"/>
    </location>
</feature>
<comment type="caution">
    <text evidence="2">The sequence shown here is derived from an EMBL/GenBank/DDBJ whole genome shotgun (WGS) entry which is preliminary data.</text>
</comment>
<feature type="transmembrane region" description="Helical" evidence="1">
    <location>
        <begin position="184"/>
        <end position="207"/>
    </location>
</feature>
<accession>A0ABC8SWJ1</accession>
<keyword evidence="3" id="KW-1185">Reference proteome</keyword>
<reference evidence="2 3" key="1">
    <citation type="submission" date="2024-02" db="EMBL/GenBank/DDBJ databases">
        <authorList>
            <person name="Vignale AGUSTIN F."/>
            <person name="Sosa J E."/>
            <person name="Modenutti C."/>
        </authorList>
    </citation>
    <scope>NUCLEOTIDE SEQUENCE [LARGE SCALE GENOMIC DNA]</scope>
</reference>
<evidence type="ECO:0000256" key="1">
    <source>
        <dbReference type="SAM" id="Phobius"/>
    </source>
</evidence>